<reference evidence="2 3" key="1">
    <citation type="submission" date="2020-08" db="EMBL/GenBank/DDBJ databases">
        <title>Genomic Encyclopedia of Archaeal and Bacterial Type Strains, Phase II (KMG-II): from individual species to whole genera.</title>
        <authorList>
            <person name="Goeker M."/>
        </authorList>
    </citation>
    <scope>NUCLEOTIDE SEQUENCE [LARGE SCALE GENOMIC DNA]</scope>
    <source>
        <strain evidence="2 3">5AG</strain>
    </source>
</reference>
<evidence type="ECO:0000256" key="1">
    <source>
        <dbReference type="SAM" id="Phobius"/>
    </source>
</evidence>
<gene>
    <name evidence="2" type="ORF">BDK63_003017</name>
</gene>
<keyword evidence="1" id="KW-0812">Transmembrane</keyword>
<feature type="transmembrane region" description="Helical" evidence="1">
    <location>
        <begin position="138"/>
        <end position="159"/>
    </location>
</feature>
<protein>
    <recommendedName>
        <fullName evidence="4">DUF3307 domain-containing protein</fullName>
    </recommendedName>
</protein>
<comment type="caution">
    <text evidence="2">The sequence shown here is derived from an EMBL/GenBank/DDBJ whole genome shotgun (WGS) entry which is preliminary data.</text>
</comment>
<proteinExistence type="predicted"/>
<feature type="transmembrane region" description="Helical" evidence="1">
    <location>
        <begin position="66"/>
        <end position="85"/>
    </location>
</feature>
<feature type="transmembrane region" description="Helical" evidence="1">
    <location>
        <begin position="41"/>
        <end position="60"/>
    </location>
</feature>
<keyword evidence="3" id="KW-1185">Reference proteome</keyword>
<dbReference type="InterPro" id="IPR021737">
    <property type="entry name" value="Phage_phiKZ_Orf197"/>
</dbReference>
<evidence type="ECO:0000313" key="3">
    <source>
        <dbReference type="Proteomes" id="UP000553442"/>
    </source>
</evidence>
<dbReference type="EMBL" id="JACHZF010000024">
    <property type="protein sequence ID" value="MBB3332123.1"/>
    <property type="molecule type" value="Genomic_DNA"/>
</dbReference>
<accession>A0A7W5PBS7</accession>
<keyword evidence="1" id="KW-0472">Membrane</keyword>
<dbReference type="RefSeq" id="WP_183333385.1">
    <property type="nucleotide sequence ID" value="NZ_JACHZF010000024.1"/>
</dbReference>
<evidence type="ECO:0008006" key="4">
    <source>
        <dbReference type="Google" id="ProtNLM"/>
    </source>
</evidence>
<organism evidence="2 3">
    <name type="scientific">Halomonas campaniensis</name>
    <dbReference type="NCBI Taxonomy" id="213554"/>
    <lineage>
        <taxon>Bacteria</taxon>
        <taxon>Pseudomonadati</taxon>
        <taxon>Pseudomonadota</taxon>
        <taxon>Gammaproteobacteria</taxon>
        <taxon>Oceanospirillales</taxon>
        <taxon>Halomonadaceae</taxon>
        <taxon>Halomonas</taxon>
    </lineage>
</organism>
<feature type="transmembrane region" description="Helical" evidence="1">
    <location>
        <begin position="97"/>
        <end position="118"/>
    </location>
</feature>
<evidence type="ECO:0000313" key="2">
    <source>
        <dbReference type="EMBL" id="MBB3332123.1"/>
    </source>
</evidence>
<feature type="transmembrane region" description="Helical" evidence="1">
    <location>
        <begin position="185"/>
        <end position="205"/>
    </location>
</feature>
<sequence length="252" mass="27508">MIQPESLLLGLWLAHLAADFLLQPGAWVEERYRLRQRSPRLALHALLHGLLAGGVLAIAATRETGHGPGTVLLAALAVAMSHWLIDLAKAALPARQLRWFMIDQALHLLVLALIWLAWIGSTRPVAALMHWLATPEVLGVATAYLLVSRPLAIAIALVMQRWSQQLENTGTLAQAGARIGMLERFLVLTLVLLDQLTAVGFLLAAKSVLRFGDLREAQDRKLTEYVLLGTLLSVSTTLALGLLLRLVLFGQP</sequence>
<name>A0A7W5PBS7_9GAMM</name>
<feature type="transmembrane region" description="Helical" evidence="1">
    <location>
        <begin position="225"/>
        <end position="248"/>
    </location>
</feature>
<dbReference type="AlphaFoldDB" id="A0A7W5PBS7"/>
<dbReference type="Proteomes" id="UP000553442">
    <property type="component" value="Unassembled WGS sequence"/>
</dbReference>
<keyword evidence="1" id="KW-1133">Transmembrane helix</keyword>
<dbReference type="Pfam" id="PF11750">
    <property type="entry name" value="DUF3307"/>
    <property type="match status" value="1"/>
</dbReference>